<keyword evidence="2" id="KW-1185">Reference proteome</keyword>
<dbReference type="EMBL" id="JWJG01000028">
    <property type="protein sequence ID" value="KIF81420.1"/>
    <property type="molecule type" value="Genomic_DNA"/>
</dbReference>
<dbReference type="Proteomes" id="UP000031572">
    <property type="component" value="Unassembled WGS sequence"/>
</dbReference>
<dbReference type="RefSeq" id="WP_040040248.1">
    <property type="nucleotide sequence ID" value="NZ_JWJG01000028.1"/>
</dbReference>
<sequence>MSTIMIRDLAKSQELDRKAMSAVRGGSNSSWLAGLGPVANVNVDVNQNISQLQNVQVNALNNVGVIGAGLVPPNLTVSPQQWAAAHATI</sequence>
<dbReference type="STRING" id="709839.TSA66_12330"/>
<proteinExistence type="predicted"/>
<dbReference type="AlphaFoldDB" id="A0A0C2BJQ4"/>
<gene>
    <name evidence="1" type="ORF">TSA66_12330</name>
</gene>
<dbReference type="OrthoDB" id="9007755at2"/>
<accession>A0A0C2BJQ4</accession>
<protein>
    <submittedName>
        <fullName evidence="1">Uncharacterized protein</fullName>
    </submittedName>
</protein>
<evidence type="ECO:0000313" key="1">
    <source>
        <dbReference type="EMBL" id="KIF81420.1"/>
    </source>
</evidence>
<evidence type="ECO:0000313" key="2">
    <source>
        <dbReference type="Proteomes" id="UP000031572"/>
    </source>
</evidence>
<reference evidence="1 2" key="1">
    <citation type="submission" date="2014-12" db="EMBL/GenBank/DDBJ databases">
        <title>Denitrispirillum autotrophicum gen. nov., sp. nov., Denitrifying, Facultatively Autotrophic Bacteria Isolated from Rice Paddy Soil.</title>
        <authorList>
            <person name="Ishii S."/>
            <person name="Ashida N."/>
            <person name="Ohno H."/>
            <person name="Otsuka S."/>
            <person name="Yokota A."/>
            <person name="Senoo K."/>
        </authorList>
    </citation>
    <scope>NUCLEOTIDE SEQUENCE [LARGE SCALE GENOMIC DNA]</scope>
    <source>
        <strain evidence="1 2">TSA66</strain>
    </source>
</reference>
<organism evidence="1 2">
    <name type="scientific">Noviherbaspirillum autotrophicum</name>
    <dbReference type="NCBI Taxonomy" id="709839"/>
    <lineage>
        <taxon>Bacteria</taxon>
        <taxon>Pseudomonadati</taxon>
        <taxon>Pseudomonadota</taxon>
        <taxon>Betaproteobacteria</taxon>
        <taxon>Burkholderiales</taxon>
        <taxon>Oxalobacteraceae</taxon>
        <taxon>Noviherbaspirillum</taxon>
    </lineage>
</organism>
<name>A0A0C2BJQ4_9BURK</name>
<comment type="caution">
    <text evidence="1">The sequence shown here is derived from an EMBL/GenBank/DDBJ whole genome shotgun (WGS) entry which is preliminary data.</text>
</comment>